<dbReference type="Proteomes" id="UP000320212">
    <property type="component" value="Unassembled WGS sequence"/>
</dbReference>
<dbReference type="AlphaFoldDB" id="A0A558FQA7"/>
<accession>A0A558FQA7</accession>
<keyword evidence="1" id="KW-0812">Transmembrane</keyword>
<name>A0A558FQA7_HALVO</name>
<keyword evidence="1" id="KW-1133">Transmembrane helix</keyword>
<comment type="caution">
    <text evidence="2">The sequence shown here is derived from an EMBL/GenBank/DDBJ whole genome shotgun (WGS) entry which is preliminary data.</text>
</comment>
<organism evidence="2 3">
    <name type="scientific">Haloferax volcanii</name>
    <name type="common">Halobacterium volcanii</name>
    <dbReference type="NCBI Taxonomy" id="2246"/>
    <lineage>
        <taxon>Archaea</taxon>
        <taxon>Methanobacteriati</taxon>
        <taxon>Methanobacteriota</taxon>
        <taxon>Stenosarchaea group</taxon>
        <taxon>Halobacteria</taxon>
        <taxon>Halobacteriales</taxon>
        <taxon>Haloferacaceae</taxon>
        <taxon>Haloferax</taxon>
    </lineage>
</organism>
<proteinExistence type="predicted"/>
<feature type="non-terminal residue" evidence="2">
    <location>
        <position position="56"/>
    </location>
</feature>
<evidence type="ECO:0000313" key="2">
    <source>
        <dbReference type="EMBL" id="TVT87691.1"/>
    </source>
</evidence>
<evidence type="ECO:0000256" key="1">
    <source>
        <dbReference type="SAM" id="Phobius"/>
    </source>
</evidence>
<keyword evidence="1" id="KW-0472">Membrane</keyword>
<feature type="transmembrane region" description="Helical" evidence="1">
    <location>
        <begin position="27"/>
        <end position="47"/>
    </location>
</feature>
<protein>
    <submittedName>
        <fullName evidence="2">DUF3100 domain-containing protein</fullName>
    </submittedName>
</protein>
<sequence>MTNDTTSDRWAPIRTAGRLSAHLRTHLTVLLIVVVAELIGTITFPLGPGQVVLLPL</sequence>
<dbReference type="EMBL" id="VMTR01000329">
    <property type="protein sequence ID" value="TVT87691.1"/>
    <property type="molecule type" value="Genomic_DNA"/>
</dbReference>
<gene>
    <name evidence="2" type="ORF">FQA18_19290</name>
</gene>
<evidence type="ECO:0000313" key="3">
    <source>
        <dbReference type="Proteomes" id="UP000320212"/>
    </source>
</evidence>
<reference evidence="2 3" key="1">
    <citation type="submission" date="2019-07" db="EMBL/GenBank/DDBJ databases">
        <title>Draft genome sequence of Haloferax volcanii SS0101, isolated from salt farm in Samut Sakhon, Thailand.</title>
        <authorList>
            <person name="Wanthongcharoen S."/>
            <person name="Yamprayoonswat W."/>
            <person name="Ruangsuj P."/>
            <person name="Thongpramul N."/>
            <person name="Jumpathong W."/>
            <person name="Sittihan S."/>
            <person name="Kanjanavas P."/>
            <person name="Yasawong M."/>
        </authorList>
    </citation>
    <scope>NUCLEOTIDE SEQUENCE [LARGE SCALE GENOMIC DNA]</scope>
    <source>
        <strain evidence="2 3">SS0101</strain>
    </source>
</reference>